<dbReference type="PANTHER" id="PTHR11827:SF103">
    <property type="entry name" value="SODIUM CHLORIDE COTRANSPORTER 69, ISOFORM E"/>
    <property type="match status" value="1"/>
</dbReference>
<gene>
    <name evidence="7" type="ORF">Anas_05158</name>
</gene>
<dbReference type="Pfam" id="PF00324">
    <property type="entry name" value="AA_permease"/>
    <property type="match status" value="1"/>
</dbReference>
<sequence>GIYYMISRSLGPEFGGSIGLVFTLANSIASATYVIGFVNSVQDMCKGYFYVTEIIPGAGGGTNDVRVLGVITLILVLALAIVGLDWVTRVQFGLLILLVGAQIDFIIGAFMGPISVWQEAQGYVGFNSEVMKVNTKPDYRFYEGAHDFFSVFGVFFPAVTGIVAGANLSGDLKVIFLLLLFQFT</sequence>
<dbReference type="PANTHER" id="PTHR11827">
    <property type="entry name" value="SOLUTE CARRIER FAMILY 12, CATION COTRANSPORTERS"/>
    <property type="match status" value="1"/>
</dbReference>
<evidence type="ECO:0000256" key="1">
    <source>
        <dbReference type="ARBA" id="ARBA00004141"/>
    </source>
</evidence>
<feature type="domain" description="Amino acid permease/ SLC12A" evidence="6">
    <location>
        <begin position="1"/>
        <end position="173"/>
    </location>
</feature>
<comment type="subcellular location">
    <subcellularLocation>
        <location evidence="1">Membrane</location>
        <topology evidence="1">Multi-pass membrane protein</topology>
    </subcellularLocation>
</comment>
<feature type="transmembrane region" description="Helical" evidence="5">
    <location>
        <begin position="148"/>
        <end position="181"/>
    </location>
</feature>
<keyword evidence="2 5" id="KW-0812">Transmembrane</keyword>
<protein>
    <submittedName>
        <fullName evidence="7">Solute carrier family 12 member 8</fullName>
    </submittedName>
</protein>
<evidence type="ECO:0000256" key="5">
    <source>
        <dbReference type="SAM" id="Phobius"/>
    </source>
</evidence>
<dbReference type="OrthoDB" id="2020542at2759"/>
<dbReference type="Proteomes" id="UP000326759">
    <property type="component" value="Unassembled WGS sequence"/>
</dbReference>
<evidence type="ECO:0000259" key="6">
    <source>
        <dbReference type="Pfam" id="PF00324"/>
    </source>
</evidence>
<evidence type="ECO:0000256" key="4">
    <source>
        <dbReference type="ARBA" id="ARBA00023136"/>
    </source>
</evidence>
<dbReference type="GO" id="GO:0055064">
    <property type="term" value="P:chloride ion homeostasis"/>
    <property type="evidence" value="ECO:0007669"/>
    <property type="project" value="TreeGrafter"/>
</dbReference>
<organism evidence="7 8">
    <name type="scientific">Armadillidium nasatum</name>
    <dbReference type="NCBI Taxonomy" id="96803"/>
    <lineage>
        <taxon>Eukaryota</taxon>
        <taxon>Metazoa</taxon>
        <taxon>Ecdysozoa</taxon>
        <taxon>Arthropoda</taxon>
        <taxon>Crustacea</taxon>
        <taxon>Multicrustacea</taxon>
        <taxon>Malacostraca</taxon>
        <taxon>Eumalacostraca</taxon>
        <taxon>Peracarida</taxon>
        <taxon>Isopoda</taxon>
        <taxon>Oniscidea</taxon>
        <taxon>Crinocheta</taxon>
        <taxon>Armadillidiidae</taxon>
        <taxon>Armadillidium</taxon>
    </lineage>
</organism>
<dbReference type="AlphaFoldDB" id="A0A5N5TNR7"/>
<evidence type="ECO:0000256" key="3">
    <source>
        <dbReference type="ARBA" id="ARBA00022989"/>
    </source>
</evidence>
<dbReference type="GO" id="GO:0006884">
    <property type="term" value="P:cell volume homeostasis"/>
    <property type="evidence" value="ECO:0007669"/>
    <property type="project" value="TreeGrafter"/>
</dbReference>
<name>A0A5N5TNR7_9CRUS</name>
<dbReference type="EMBL" id="SEYY01000196">
    <property type="protein sequence ID" value="KAB7507824.1"/>
    <property type="molecule type" value="Genomic_DNA"/>
</dbReference>
<comment type="caution">
    <text evidence="7">The sequence shown here is derived from an EMBL/GenBank/DDBJ whole genome shotgun (WGS) entry which is preliminary data.</text>
</comment>
<keyword evidence="4 5" id="KW-0472">Membrane</keyword>
<dbReference type="GO" id="GO:1990573">
    <property type="term" value="P:potassium ion import across plasma membrane"/>
    <property type="evidence" value="ECO:0007669"/>
    <property type="project" value="TreeGrafter"/>
</dbReference>
<dbReference type="GO" id="GO:0008511">
    <property type="term" value="F:sodium:potassium:chloride symporter activity"/>
    <property type="evidence" value="ECO:0007669"/>
    <property type="project" value="TreeGrafter"/>
</dbReference>
<evidence type="ECO:0000256" key="2">
    <source>
        <dbReference type="ARBA" id="ARBA00022692"/>
    </source>
</evidence>
<dbReference type="InterPro" id="IPR004841">
    <property type="entry name" value="AA-permease/SLC12A_dom"/>
</dbReference>
<reference evidence="7 8" key="1">
    <citation type="journal article" date="2019" name="PLoS Biol.">
        <title>Sex chromosomes control vertical transmission of feminizing Wolbachia symbionts in an isopod.</title>
        <authorList>
            <person name="Becking T."/>
            <person name="Chebbi M.A."/>
            <person name="Giraud I."/>
            <person name="Moumen B."/>
            <person name="Laverre T."/>
            <person name="Caubet Y."/>
            <person name="Peccoud J."/>
            <person name="Gilbert C."/>
            <person name="Cordaux R."/>
        </authorList>
    </citation>
    <scope>NUCLEOTIDE SEQUENCE [LARGE SCALE GENOMIC DNA]</scope>
    <source>
        <strain evidence="7">ANa2</strain>
        <tissue evidence="7">Whole body excluding digestive tract and cuticle</tissue>
    </source>
</reference>
<dbReference type="InterPro" id="IPR004842">
    <property type="entry name" value="SLC12A_fam"/>
</dbReference>
<dbReference type="Gene3D" id="1.20.1740.10">
    <property type="entry name" value="Amino acid/polyamine transporter I"/>
    <property type="match status" value="1"/>
</dbReference>
<feature type="transmembrane region" description="Helical" evidence="5">
    <location>
        <begin position="94"/>
        <end position="117"/>
    </location>
</feature>
<feature type="transmembrane region" description="Helical" evidence="5">
    <location>
        <begin position="67"/>
        <end position="87"/>
    </location>
</feature>
<evidence type="ECO:0000313" key="8">
    <source>
        <dbReference type="Proteomes" id="UP000326759"/>
    </source>
</evidence>
<keyword evidence="8" id="KW-1185">Reference proteome</keyword>
<dbReference type="GO" id="GO:0016020">
    <property type="term" value="C:membrane"/>
    <property type="evidence" value="ECO:0007669"/>
    <property type="project" value="UniProtKB-SubCell"/>
</dbReference>
<evidence type="ECO:0000313" key="7">
    <source>
        <dbReference type="EMBL" id="KAB7507824.1"/>
    </source>
</evidence>
<keyword evidence="3 5" id="KW-1133">Transmembrane helix</keyword>
<feature type="non-terminal residue" evidence="7">
    <location>
        <position position="1"/>
    </location>
</feature>
<proteinExistence type="predicted"/>
<dbReference type="GO" id="GO:0055078">
    <property type="term" value="P:sodium ion homeostasis"/>
    <property type="evidence" value="ECO:0007669"/>
    <property type="project" value="TreeGrafter"/>
</dbReference>
<accession>A0A5N5TNR7</accession>
<feature type="transmembrane region" description="Helical" evidence="5">
    <location>
        <begin position="14"/>
        <end position="38"/>
    </location>
</feature>
<dbReference type="GO" id="GO:0055075">
    <property type="term" value="P:potassium ion homeostasis"/>
    <property type="evidence" value="ECO:0007669"/>
    <property type="project" value="TreeGrafter"/>
</dbReference>